<dbReference type="EMBL" id="BJWK01000016">
    <property type="protein sequence ID" value="GEM11762.1"/>
    <property type="molecule type" value="Genomic_DNA"/>
</dbReference>
<feature type="compositionally biased region" description="Polar residues" evidence="1">
    <location>
        <begin position="205"/>
        <end position="219"/>
    </location>
</feature>
<dbReference type="Pfam" id="PF00561">
    <property type="entry name" value="Abhydrolase_1"/>
    <property type="match status" value="1"/>
</dbReference>
<dbReference type="InterPro" id="IPR050471">
    <property type="entry name" value="AB_hydrolase"/>
</dbReference>
<keyword evidence="3" id="KW-0378">Hydrolase</keyword>
<dbReference type="EMBL" id="BJWK01000038">
    <property type="protein sequence ID" value="GEM12890.1"/>
    <property type="molecule type" value="Genomic_DNA"/>
</dbReference>
<evidence type="ECO:0000313" key="3">
    <source>
        <dbReference type="EMBL" id="GEM11762.1"/>
    </source>
</evidence>
<feature type="domain" description="AB hydrolase-1" evidence="2">
    <location>
        <begin position="30"/>
        <end position="152"/>
    </location>
</feature>
<dbReference type="PANTHER" id="PTHR43433">
    <property type="entry name" value="HYDROLASE, ALPHA/BETA FOLD FAMILY PROTEIN"/>
    <property type="match status" value="1"/>
</dbReference>
<accession>A0A511KN00</accession>
<dbReference type="GO" id="GO:0016787">
    <property type="term" value="F:hydrolase activity"/>
    <property type="evidence" value="ECO:0007669"/>
    <property type="project" value="UniProtKB-KW"/>
</dbReference>
<dbReference type="AlphaFoldDB" id="A0A511KN00"/>
<dbReference type="Gene3D" id="3.40.50.1820">
    <property type="entry name" value="alpha/beta hydrolase"/>
    <property type="match status" value="1"/>
</dbReference>
<dbReference type="InterPro" id="IPR029058">
    <property type="entry name" value="AB_hydrolase_fold"/>
</dbReference>
<sequence>MSPHAYSIFERHDGLSFAYKVLGRNQHATPLVMVHGLSAVGLIDWMPLAASIANRRPVLIFDNRGIGSSYIPKEKAGDMYDVRDMANDVVELVKHVGWKEIDLLGFSMGGMIAQTVLVTPRVPFKIRHAVLAATSAKPAHSDLLQAIPQPPGGELTYEDKIKLVTPFVYVGYDPNFVQDPVNKEILDRRVRESVESRRPARTRTKSVSSPATTSGNSSRSVYYTESSYIRKGIPHAQFLSLDGVGHTWYDYFTLDWWTDLLNRFLDGGDVSSLVPPSPRKAKL</sequence>
<proteinExistence type="predicted"/>
<evidence type="ECO:0000256" key="1">
    <source>
        <dbReference type="SAM" id="MobiDB-lite"/>
    </source>
</evidence>
<evidence type="ECO:0000313" key="5">
    <source>
        <dbReference type="Proteomes" id="UP000321518"/>
    </source>
</evidence>
<feature type="region of interest" description="Disordered" evidence="1">
    <location>
        <begin position="191"/>
        <end position="219"/>
    </location>
</feature>
<dbReference type="Proteomes" id="UP000321518">
    <property type="component" value="Unassembled WGS sequence"/>
</dbReference>
<dbReference type="OrthoDB" id="8119704at2759"/>
<reference evidence="3 5" key="1">
    <citation type="submission" date="2019-07" db="EMBL/GenBank/DDBJ databases">
        <title>Rhodotorula toruloides NBRC10032 genome sequencing.</title>
        <authorList>
            <person name="Shida Y."/>
            <person name="Takaku H."/>
            <person name="Ogasawara W."/>
            <person name="Mori K."/>
        </authorList>
    </citation>
    <scope>NUCLEOTIDE SEQUENCE [LARGE SCALE GENOMIC DNA]</scope>
    <source>
        <strain evidence="3 5">NBRC10032</strain>
    </source>
</reference>
<gene>
    <name evidence="3" type="ORF">Rt10032_c16g5779</name>
    <name evidence="4" type="ORF">Rt10032_c38g6907</name>
</gene>
<dbReference type="PANTHER" id="PTHR43433:SF5">
    <property type="entry name" value="AB HYDROLASE-1 DOMAIN-CONTAINING PROTEIN"/>
    <property type="match status" value="1"/>
</dbReference>
<protein>
    <submittedName>
        <fullName evidence="3">Alpha/beta hydrolase</fullName>
    </submittedName>
</protein>
<dbReference type="InterPro" id="IPR000073">
    <property type="entry name" value="AB_hydrolase_1"/>
</dbReference>
<dbReference type="SUPFAM" id="SSF53474">
    <property type="entry name" value="alpha/beta-Hydrolases"/>
    <property type="match status" value="1"/>
</dbReference>
<evidence type="ECO:0000313" key="4">
    <source>
        <dbReference type="EMBL" id="GEM12890.1"/>
    </source>
</evidence>
<evidence type="ECO:0000259" key="2">
    <source>
        <dbReference type="Pfam" id="PF00561"/>
    </source>
</evidence>
<comment type="caution">
    <text evidence="3">The sequence shown here is derived from an EMBL/GenBank/DDBJ whole genome shotgun (WGS) entry which is preliminary data.</text>
</comment>
<organism evidence="3 5">
    <name type="scientific">Rhodotorula toruloides</name>
    <name type="common">Yeast</name>
    <name type="synonym">Rhodosporidium toruloides</name>
    <dbReference type="NCBI Taxonomy" id="5286"/>
    <lineage>
        <taxon>Eukaryota</taxon>
        <taxon>Fungi</taxon>
        <taxon>Dikarya</taxon>
        <taxon>Basidiomycota</taxon>
        <taxon>Pucciniomycotina</taxon>
        <taxon>Microbotryomycetes</taxon>
        <taxon>Sporidiobolales</taxon>
        <taxon>Sporidiobolaceae</taxon>
        <taxon>Rhodotorula</taxon>
    </lineage>
</organism>
<name>A0A511KN00_RHOTO</name>